<gene>
    <name evidence="1" type="ORF">BKA55DRAFT_695032</name>
</gene>
<keyword evidence="2" id="KW-1185">Reference proteome</keyword>
<dbReference type="EMBL" id="JAGMUX010000017">
    <property type="protein sequence ID" value="KAH7234852.1"/>
    <property type="molecule type" value="Genomic_DNA"/>
</dbReference>
<organism evidence="1 2">
    <name type="scientific">Fusarium redolens</name>
    <dbReference type="NCBI Taxonomy" id="48865"/>
    <lineage>
        <taxon>Eukaryota</taxon>
        <taxon>Fungi</taxon>
        <taxon>Dikarya</taxon>
        <taxon>Ascomycota</taxon>
        <taxon>Pezizomycotina</taxon>
        <taxon>Sordariomycetes</taxon>
        <taxon>Hypocreomycetidae</taxon>
        <taxon>Hypocreales</taxon>
        <taxon>Nectriaceae</taxon>
        <taxon>Fusarium</taxon>
        <taxon>Fusarium redolens species complex</taxon>
    </lineage>
</organism>
<dbReference type="GeneID" id="70230063"/>
<proteinExistence type="predicted"/>
<dbReference type="RefSeq" id="XP_046044617.1">
    <property type="nucleotide sequence ID" value="XM_046200109.1"/>
</dbReference>
<dbReference type="Proteomes" id="UP000720189">
    <property type="component" value="Unassembled WGS sequence"/>
</dbReference>
<evidence type="ECO:0000313" key="2">
    <source>
        <dbReference type="Proteomes" id="UP000720189"/>
    </source>
</evidence>
<sequence length="94" mass="10298">MSASIVALVQSVAFINKGMRYIASVRKAPVQFLDLQNQLETIHGYLTDLQQVLDKLSSKDAPLLAPDLSHITTILNALEKDVAELELIASEYSA</sequence>
<reference evidence="1" key="1">
    <citation type="journal article" date="2021" name="Nat. Commun.">
        <title>Genetic determinants of endophytism in the Arabidopsis root mycobiome.</title>
        <authorList>
            <person name="Mesny F."/>
            <person name="Miyauchi S."/>
            <person name="Thiergart T."/>
            <person name="Pickel B."/>
            <person name="Atanasova L."/>
            <person name="Karlsson M."/>
            <person name="Huettel B."/>
            <person name="Barry K.W."/>
            <person name="Haridas S."/>
            <person name="Chen C."/>
            <person name="Bauer D."/>
            <person name="Andreopoulos W."/>
            <person name="Pangilinan J."/>
            <person name="LaButti K."/>
            <person name="Riley R."/>
            <person name="Lipzen A."/>
            <person name="Clum A."/>
            <person name="Drula E."/>
            <person name="Henrissat B."/>
            <person name="Kohler A."/>
            <person name="Grigoriev I.V."/>
            <person name="Martin F.M."/>
            <person name="Hacquard S."/>
        </authorList>
    </citation>
    <scope>NUCLEOTIDE SEQUENCE</scope>
    <source>
        <strain evidence="1">MPI-CAGE-AT-0023</strain>
    </source>
</reference>
<dbReference type="OrthoDB" id="5245322at2759"/>
<protein>
    <recommendedName>
        <fullName evidence="3">Fungal N-terminal domain-containing protein</fullName>
    </recommendedName>
</protein>
<name>A0A9P9JRA0_FUSRE</name>
<dbReference type="AlphaFoldDB" id="A0A9P9JRA0"/>
<comment type="caution">
    <text evidence="1">The sequence shown here is derived from an EMBL/GenBank/DDBJ whole genome shotgun (WGS) entry which is preliminary data.</text>
</comment>
<evidence type="ECO:0000313" key="1">
    <source>
        <dbReference type="EMBL" id="KAH7234852.1"/>
    </source>
</evidence>
<evidence type="ECO:0008006" key="3">
    <source>
        <dbReference type="Google" id="ProtNLM"/>
    </source>
</evidence>
<accession>A0A9P9JRA0</accession>